<dbReference type="OrthoDB" id="2417322at2759"/>
<gene>
    <name evidence="2" type="ORF">Glove_374g52</name>
</gene>
<organism evidence="2 3">
    <name type="scientific">Diversispora epigaea</name>
    <dbReference type="NCBI Taxonomy" id="1348612"/>
    <lineage>
        <taxon>Eukaryota</taxon>
        <taxon>Fungi</taxon>
        <taxon>Fungi incertae sedis</taxon>
        <taxon>Mucoromycota</taxon>
        <taxon>Glomeromycotina</taxon>
        <taxon>Glomeromycetes</taxon>
        <taxon>Diversisporales</taxon>
        <taxon>Diversisporaceae</taxon>
        <taxon>Diversispora</taxon>
    </lineage>
</organism>
<evidence type="ECO:0000256" key="1">
    <source>
        <dbReference type="SAM" id="Phobius"/>
    </source>
</evidence>
<name>A0A397HDA2_9GLOM</name>
<dbReference type="AlphaFoldDB" id="A0A397HDA2"/>
<sequence>MAIARSTFYNKKILDNIISRIEKLRMHMKRNLERELVINKDGTLSHDECVNHTLLENAINIIFVPIVMNFLNFSIFYFF</sequence>
<keyword evidence="1" id="KW-0812">Transmembrane</keyword>
<evidence type="ECO:0000313" key="2">
    <source>
        <dbReference type="EMBL" id="RHZ58340.1"/>
    </source>
</evidence>
<dbReference type="EMBL" id="PQFF01000337">
    <property type="protein sequence ID" value="RHZ58340.1"/>
    <property type="molecule type" value="Genomic_DNA"/>
</dbReference>
<protein>
    <submittedName>
        <fullName evidence="2">Uncharacterized protein</fullName>
    </submittedName>
</protein>
<accession>A0A397HDA2</accession>
<reference evidence="2 3" key="1">
    <citation type="submission" date="2018-08" db="EMBL/GenBank/DDBJ databases">
        <title>Genome and evolution of the arbuscular mycorrhizal fungus Diversispora epigaea (formerly Glomus versiforme) and its bacterial endosymbionts.</title>
        <authorList>
            <person name="Sun X."/>
            <person name="Fei Z."/>
            <person name="Harrison M."/>
        </authorList>
    </citation>
    <scope>NUCLEOTIDE SEQUENCE [LARGE SCALE GENOMIC DNA]</scope>
    <source>
        <strain evidence="2 3">IT104</strain>
    </source>
</reference>
<keyword evidence="1" id="KW-0472">Membrane</keyword>
<dbReference type="Proteomes" id="UP000266861">
    <property type="component" value="Unassembled WGS sequence"/>
</dbReference>
<feature type="transmembrane region" description="Helical" evidence="1">
    <location>
        <begin position="58"/>
        <end position="78"/>
    </location>
</feature>
<evidence type="ECO:0000313" key="3">
    <source>
        <dbReference type="Proteomes" id="UP000266861"/>
    </source>
</evidence>
<keyword evidence="3" id="KW-1185">Reference proteome</keyword>
<keyword evidence="1" id="KW-1133">Transmembrane helix</keyword>
<comment type="caution">
    <text evidence="2">The sequence shown here is derived from an EMBL/GenBank/DDBJ whole genome shotgun (WGS) entry which is preliminary data.</text>
</comment>
<proteinExistence type="predicted"/>